<dbReference type="RefSeq" id="WP_177159554.1">
    <property type="nucleotide sequence ID" value="NZ_FOGF01000021.1"/>
</dbReference>
<keyword evidence="12" id="KW-1185">Reference proteome</keyword>
<evidence type="ECO:0000256" key="4">
    <source>
        <dbReference type="ARBA" id="ARBA00022695"/>
    </source>
</evidence>
<dbReference type="InterPro" id="IPR000394">
    <property type="entry name" value="RNA_pol_sigma_54"/>
</dbReference>
<evidence type="ECO:0000256" key="1">
    <source>
        <dbReference type="ARBA" id="ARBA00008798"/>
    </source>
</evidence>
<dbReference type="EMBL" id="FOGF01000021">
    <property type="protein sequence ID" value="SER13878.1"/>
    <property type="molecule type" value="Genomic_DNA"/>
</dbReference>
<dbReference type="PROSITE" id="PS50044">
    <property type="entry name" value="SIGMA54_3"/>
    <property type="match status" value="1"/>
</dbReference>
<dbReference type="Pfam" id="PF04552">
    <property type="entry name" value="Sigma54_DBD"/>
    <property type="match status" value="1"/>
</dbReference>
<comment type="similarity">
    <text evidence="1">Belongs to the sigma-54 factor family.</text>
</comment>
<evidence type="ECO:0000256" key="3">
    <source>
        <dbReference type="ARBA" id="ARBA00022679"/>
    </source>
</evidence>
<dbReference type="GO" id="GO:0001216">
    <property type="term" value="F:DNA-binding transcription activator activity"/>
    <property type="evidence" value="ECO:0007669"/>
    <property type="project" value="InterPro"/>
</dbReference>
<evidence type="ECO:0000256" key="6">
    <source>
        <dbReference type="ARBA" id="ARBA00023082"/>
    </source>
</evidence>
<dbReference type="Proteomes" id="UP000198556">
    <property type="component" value="Unassembled WGS sequence"/>
</dbReference>
<keyword evidence="3" id="KW-0808">Transferase</keyword>
<dbReference type="PIRSF" id="PIRSF000774">
    <property type="entry name" value="RpoN"/>
    <property type="match status" value="1"/>
</dbReference>
<dbReference type="GO" id="GO:0000428">
    <property type="term" value="C:DNA-directed RNA polymerase complex"/>
    <property type="evidence" value="ECO:0007669"/>
    <property type="project" value="UniProtKB-KW"/>
</dbReference>
<dbReference type="InterPro" id="IPR007046">
    <property type="entry name" value="RNA_pol_sigma_54_core-bd"/>
</dbReference>
<reference evidence="11 12" key="1">
    <citation type="submission" date="2016-10" db="EMBL/GenBank/DDBJ databases">
        <authorList>
            <person name="de Groot N.N."/>
        </authorList>
    </citation>
    <scope>NUCLEOTIDE SEQUENCE [LARGE SCALE GENOMIC DNA]</scope>
    <source>
        <strain evidence="11 12">DSM 15827</strain>
    </source>
</reference>
<dbReference type="Gene3D" id="1.10.10.60">
    <property type="entry name" value="Homeodomain-like"/>
    <property type="match status" value="1"/>
</dbReference>
<evidence type="ECO:0000313" key="11">
    <source>
        <dbReference type="EMBL" id="SER13878.1"/>
    </source>
</evidence>
<keyword evidence="4" id="KW-0548">Nucleotidyltransferase</keyword>
<evidence type="ECO:0000256" key="7">
    <source>
        <dbReference type="ARBA" id="ARBA00023125"/>
    </source>
</evidence>
<dbReference type="STRING" id="137733.SAMN05421767_1217"/>
<dbReference type="PROSITE" id="PS00718">
    <property type="entry name" value="SIGMA54_2"/>
    <property type="match status" value="1"/>
</dbReference>
<sequence>MKVQNGFGMQREYRTKLGKLQTNRQKLSLNMQQNLRILQLSHKDLLTYIDEELISNPLMNVEYSLGELMIPLEGLEAFWDSDYTMDTFIDRTSEALQIYLKKQIMCYRATKIRDIMLHLLIYVADNGYLILPSEEELCQECNCSKVELLDALTLMQQLEPTGICARSLRECWLIQIEQDYSAPDLAYVIVESYFEELIKRNFYKIANELAVSTEVISEIVAYYRRLTVNPAYVIMDIREEYIYPDIMITKEEETGEFIIVYNQAQLPVLSFDEGYYQELQKQDDDSLQAYIKQMKSRYQFVFQGLKKREQTLLLVAKAFVELQQDFFESQGQKKMPLTLEEVAKYCDFHLSTISRAIQGKYFYTDFGVFSFSELLFTPNFTNDLSQDVVKKWIKKLIEAEDKNKPLSDQKIAECLGEMDLSVARRTVAKYRVALGYASANKRKIH</sequence>
<dbReference type="NCBIfam" id="TIGR02395">
    <property type="entry name" value="rpoN_sigma"/>
    <property type="match status" value="1"/>
</dbReference>
<evidence type="ECO:0000259" key="10">
    <source>
        <dbReference type="Pfam" id="PF04963"/>
    </source>
</evidence>
<dbReference type="PANTHER" id="PTHR32248:SF4">
    <property type="entry name" value="RNA POLYMERASE SIGMA-54 FACTOR"/>
    <property type="match status" value="1"/>
</dbReference>
<feature type="domain" description="RNA polymerase sigma factor 54 core-binding" evidence="10">
    <location>
        <begin position="92"/>
        <end position="275"/>
    </location>
</feature>
<feature type="domain" description="RNA polymerase sigma factor 54 DNA-binding" evidence="9">
    <location>
        <begin position="289"/>
        <end position="443"/>
    </location>
</feature>
<dbReference type="PRINTS" id="PR00045">
    <property type="entry name" value="SIGMA54FCT"/>
</dbReference>
<evidence type="ECO:0000256" key="5">
    <source>
        <dbReference type="ARBA" id="ARBA00023015"/>
    </source>
</evidence>
<dbReference type="Gene3D" id="1.10.10.1330">
    <property type="entry name" value="RNA polymerase sigma-54 factor, core-binding domain"/>
    <property type="match status" value="1"/>
</dbReference>
<dbReference type="GO" id="GO:0003677">
    <property type="term" value="F:DNA binding"/>
    <property type="evidence" value="ECO:0007669"/>
    <property type="project" value="UniProtKB-KW"/>
</dbReference>
<protein>
    <submittedName>
        <fullName evidence="11">RNA polymerase, sigma 54 subunit, RpoN/SigL</fullName>
    </submittedName>
</protein>
<dbReference type="InterPro" id="IPR007634">
    <property type="entry name" value="RNA_pol_sigma_54_DNA-bd"/>
</dbReference>
<dbReference type="PANTHER" id="PTHR32248">
    <property type="entry name" value="RNA POLYMERASE SIGMA-54 FACTOR"/>
    <property type="match status" value="1"/>
</dbReference>
<dbReference type="Pfam" id="PF04963">
    <property type="entry name" value="Sigma54_CBD"/>
    <property type="match status" value="1"/>
</dbReference>
<accession>A0A1H9LRC0</accession>
<keyword evidence="5" id="KW-0805">Transcription regulation</keyword>
<keyword evidence="6" id="KW-0731">Sigma factor</keyword>
<organism evidence="11 12">
    <name type="scientific">Granulicatella balaenopterae</name>
    <dbReference type="NCBI Taxonomy" id="137733"/>
    <lineage>
        <taxon>Bacteria</taxon>
        <taxon>Bacillati</taxon>
        <taxon>Bacillota</taxon>
        <taxon>Bacilli</taxon>
        <taxon>Lactobacillales</taxon>
        <taxon>Carnobacteriaceae</taxon>
        <taxon>Granulicatella</taxon>
    </lineage>
</organism>
<evidence type="ECO:0000256" key="2">
    <source>
        <dbReference type="ARBA" id="ARBA00022478"/>
    </source>
</evidence>
<name>A0A1H9LRC0_9LACT</name>
<keyword evidence="8" id="KW-0804">Transcription</keyword>
<keyword evidence="7" id="KW-0238">DNA-binding</keyword>
<dbReference type="GO" id="GO:0016779">
    <property type="term" value="F:nucleotidyltransferase activity"/>
    <property type="evidence" value="ECO:0007669"/>
    <property type="project" value="UniProtKB-KW"/>
</dbReference>
<keyword evidence="2" id="KW-0240">DNA-directed RNA polymerase</keyword>
<dbReference type="Pfam" id="PF00309">
    <property type="entry name" value="Sigma54_AID"/>
    <property type="match status" value="1"/>
</dbReference>
<gene>
    <name evidence="11" type="ORF">SAMN05421767_1217</name>
</gene>
<dbReference type="GO" id="GO:0006352">
    <property type="term" value="P:DNA-templated transcription initiation"/>
    <property type="evidence" value="ECO:0007669"/>
    <property type="project" value="InterPro"/>
</dbReference>
<proteinExistence type="inferred from homology"/>
<dbReference type="AlphaFoldDB" id="A0A1H9LRC0"/>
<dbReference type="InterPro" id="IPR038709">
    <property type="entry name" value="RpoN_core-bd_sf"/>
</dbReference>
<evidence type="ECO:0000313" key="12">
    <source>
        <dbReference type="Proteomes" id="UP000198556"/>
    </source>
</evidence>
<dbReference type="GO" id="GO:0016987">
    <property type="term" value="F:sigma factor activity"/>
    <property type="evidence" value="ECO:0007669"/>
    <property type="project" value="UniProtKB-KW"/>
</dbReference>
<evidence type="ECO:0000259" key="9">
    <source>
        <dbReference type="Pfam" id="PF04552"/>
    </source>
</evidence>
<evidence type="ECO:0000256" key="8">
    <source>
        <dbReference type="ARBA" id="ARBA00023163"/>
    </source>
</evidence>